<evidence type="ECO:0000313" key="1">
    <source>
        <dbReference type="EMBL" id="MCF5631489.1"/>
    </source>
</evidence>
<sequence>MRCKLAFDSGPGPQERTCSRTVFQTMYFHRSCRPLREQVRSYARRAETLKARISCSPEFVCSAKREAALSLVTGSYRQHHCGASHVRCKLAFDSGPGP</sequence>
<comment type="caution">
    <text evidence="1">The sequence shown here is derived from an EMBL/GenBank/DDBJ whole genome shotgun (WGS) entry which is preliminary data.</text>
</comment>
<name>A0A9Q4A748_PSESX</name>
<proteinExistence type="predicted"/>
<evidence type="ECO:0000313" key="2">
    <source>
        <dbReference type="Proteomes" id="UP000814010"/>
    </source>
</evidence>
<reference evidence="1" key="1">
    <citation type="submission" date="2019-11" db="EMBL/GenBank/DDBJ databases">
        <title>Epiphytic Pseudomonas syringae from cherry orchards.</title>
        <authorList>
            <person name="Hulin M.T."/>
        </authorList>
    </citation>
    <scope>NUCLEOTIDE SEQUENCE</scope>
    <source>
        <strain evidence="1">PA-2-5E</strain>
    </source>
</reference>
<accession>A0A9Q4A748</accession>
<organism evidence="1 2">
    <name type="scientific">Pseudomonas syringae</name>
    <dbReference type="NCBI Taxonomy" id="317"/>
    <lineage>
        <taxon>Bacteria</taxon>
        <taxon>Pseudomonadati</taxon>
        <taxon>Pseudomonadota</taxon>
        <taxon>Gammaproteobacteria</taxon>
        <taxon>Pseudomonadales</taxon>
        <taxon>Pseudomonadaceae</taxon>
        <taxon>Pseudomonas</taxon>
    </lineage>
</organism>
<gene>
    <name evidence="1" type="ORF">GIV53_19760</name>
</gene>
<protein>
    <submittedName>
        <fullName evidence="1">Uncharacterized protein</fullName>
    </submittedName>
</protein>
<dbReference type="Proteomes" id="UP000814010">
    <property type="component" value="Unassembled WGS sequence"/>
</dbReference>
<dbReference type="AlphaFoldDB" id="A0A9Q4A748"/>
<dbReference type="EMBL" id="WKAE01000267">
    <property type="protein sequence ID" value="MCF5631489.1"/>
    <property type="molecule type" value="Genomic_DNA"/>
</dbReference>